<dbReference type="AlphaFoldDB" id="A0A0C3BBQ8"/>
<sequence>MVIHKVYMWKEGKEFIEVLHLYKPSQIYRYFKQDLDHHRCLLRLPRHSVVSSVSAEVPTLLL</sequence>
<organism evidence="1 2">
    <name type="scientific">Piloderma croceum (strain F 1598)</name>
    <dbReference type="NCBI Taxonomy" id="765440"/>
    <lineage>
        <taxon>Eukaryota</taxon>
        <taxon>Fungi</taxon>
        <taxon>Dikarya</taxon>
        <taxon>Basidiomycota</taxon>
        <taxon>Agaricomycotina</taxon>
        <taxon>Agaricomycetes</taxon>
        <taxon>Agaricomycetidae</taxon>
        <taxon>Atheliales</taxon>
        <taxon>Atheliaceae</taxon>
        <taxon>Piloderma</taxon>
    </lineage>
</organism>
<name>A0A0C3BBQ8_PILCF</name>
<gene>
    <name evidence="1" type="ORF">PILCRDRAFT_819366</name>
</gene>
<protein>
    <submittedName>
        <fullName evidence="1">Uncharacterized protein</fullName>
    </submittedName>
</protein>
<evidence type="ECO:0000313" key="1">
    <source>
        <dbReference type="EMBL" id="KIM83718.1"/>
    </source>
</evidence>
<dbReference type="Proteomes" id="UP000054166">
    <property type="component" value="Unassembled WGS sequence"/>
</dbReference>
<proteinExistence type="predicted"/>
<dbReference type="InParanoid" id="A0A0C3BBQ8"/>
<accession>A0A0C3BBQ8</accession>
<evidence type="ECO:0000313" key="2">
    <source>
        <dbReference type="Proteomes" id="UP000054166"/>
    </source>
</evidence>
<dbReference type="EMBL" id="KN832990">
    <property type="protein sequence ID" value="KIM83718.1"/>
    <property type="molecule type" value="Genomic_DNA"/>
</dbReference>
<keyword evidence="2" id="KW-1185">Reference proteome</keyword>
<feature type="non-terminal residue" evidence="1">
    <location>
        <position position="62"/>
    </location>
</feature>
<dbReference type="HOGENOM" id="CLU_2910417_0_0_1"/>
<reference evidence="2" key="2">
    <citation type="submission" date="2015-01" db="EMBL/GenBank/DDBJ databases">
        <title>Evolutionary Origins and Diversification of the Mycorrhizal Mutualists.</title>
        <authorList>
            <consortium name="DOE Joint Genome Institute"/>
            <consortium name="Mycorrhizal Genomics Consortium"/>
            <person name="Kohler A."/>
            <person name="Kuo A."/>
            <person name="Nagy L.G."/>
            <person name="Floudas D."/>
            <person name="Copeland A."/>
            <person name="Barry K.W."/>
            <person name="Cichocki N."/>
            <person name="Veneault-Fourrey C."/>
            <person name="LaButti K."/>
            <person name="Lindquist E.A."/>
            <person name="Lipzen A."/>
            <person name="Lundell T."/>
            <person name="Morin E."/>
            <person name="Murat C."/>
            <person name="Riley R."/>
            <person name="Ohm R."/>
            <person name="Sun H."/>
            <person name="Tunlid A."/>
            <person name="Henrissat B."/>
            <person name="Grigoriev I.V."/>
            <person name="Hibbett D.S."/>
            <person name="Martin F."/>
        </authorList>
    </citation>
    <scope>NUCLEOTIDE SEQUENCE [LARGE SCALE GENOMIC DNA]</scope>
    <source>
        <strain evidence="2">F 1598</strain>
    </source>
</reference>
<reference evidence="1 2" key="1">
    <citation type="submission" date="2014-04" db="EMBL/GenBank/DDBJ databases">
        <authorList>
            <consortium name="DOE Joint Genome Institute"/>
            <person name="Kuo A."/>
            <person name="Tarkka M."/>
            <person name="Buscot F."/>
            <person name="Kohler A."/>
            <person name="Nagy L.G."/>
            <person name="Floudas D."/>
            <person name="Copeland A."/>
            <person name="Barry K.W."/>
            <person name="Cichocki N."/>
            <person name="Veneault-Fourrey C."/>
            <person name="LaButti K."/>
            <person name="Lindquist E.A."/>
            <person name="Lipzen A."/>
            <person name="Lundell T."/>
            <person name="Morin E."/>
            <person name="Murat C."/>
            <person name="Sun H."/>
            <person name="Tunlid A."/>
            <person name="Henrissat B."/>
            <person name="Grigoriev I.V."/>
            <person name="Hibbett D.S."/>
            <person name="Martin F."/>
            <person name="Nordberg H.P."/>
            <person name="Cantor M.N."/>
            <person name="Hua S.X."/>
        </authorList>
    </citation>
    <scope>NUCLEOTIDE SEQUENCE [LARGE SCALE GENOMIC DNA]</scope>
    <source>
        <strain evidence="1 2">F 1598</strain>
    </source>
</reference>